<dbReference type="EMBL" id="JAKZEL010000020">
    <property type="protein sequence ID" value="KAI4533631.1"/>
    <property type="molecule type" value="Genomic_DNA"/>
</dbReference>
<proteinExistence type="predicted"/>
<name>A0AAD4TUJ6_OVIAM</name>
<comment type="caution">
    <text evidence="2">The sequence shown here is derived from an EMBL/GenBank/DDBJ whole genome shotgun (WGS) entry which is preliminary data.</text>
</comment>
<sequence length="109" mass="11342">MDLCWQSDVPAEIKVKRGTALPVVAAASGFGPVLPPVWARAPAQLPSVAPAHLQHQTAQEVPACSPAPAPAAPLALQVLLGTDMTTGGVHAPNVNQLKEMKRKGKEPFP</sequence>
<organism evidence="2 3">
    <name type="scientific">Ovis ammon polii</name>
    <dbReference type="NCBI Taxonomy" id="230172"/>
    <lineage>
        <taxon>Eukaryota</taxon>
        <taxon>Metazoa</taxon>
        <taxon>Chordata</taxon>
        <taxon>Craniata</taxon>
        <taxon>Vertebrata</taxon>
        <taxon>Euteleostomi</taxon>
        <taxon>Mammalia</taxon>
        <taxon>Eutheria</taxon>
        <taxon>Laurasiatheria</taxon>
        <taxon>Artiodactyla</taxon>
        <taxon>Ruminantia</taxon>
        <taxon>Pecora</taxon>
        <taxon>Bovidae</taxon>
        <taxon>Caprinae</taxon>
        <taxon>Ovis</taxon>
    </lineage>
</organism>
<protein>
    <submittedName>
        <fullName evidence="2">Uncharacterized protein</fullName>
    </submittedName>
</protein>
<feature type="compositionally biased region" description="Basic residues" evidence="1">
    <location>
        <begin position="100"/>
        <end position="109"/>
    </location>
</feature>
<evidence type="ECO:0000256" key="1">
    <source>
        <dbReference type="SAM" id="MobiDB-lite"/>
    </source>
</evidence>
<dbReference type="AlphaFoldDB" id="A0AAD4TUJ6"/>
<reference evidence="2" key="1">
    <citation type="submission" date="2022-03" db="EMBL/GenBank/DDBJ databases">
        <title>Genomic analyses of argali, domestic sheep and their hybrids provide insights into chromosomal evolution, heterosis and genetic basis of agronomic traits.</title>
        <authorList>
            <person name="Li M."/>
        </authorList>
    </citation>
    <scope>NUCLEOTIDE SEQUENCE</scope>
    <source>
        <strain evidence="2">CAU-MHL-2022a</strain>
        <tissue evidence="2">Skin</tissue>
    </source>
</reference>
<feature type="region of interest" description="Disordered" evidence="1">
    <location>
        <begin position="89"/>
        <end position="109"/>
    </location>
</feature>
<accession>A0AAD4TUJ6</accession>
<evidence type="ECO:0000313" key="2">
    <source>
        <dbReference type="EMBL" id="KAI4533631.1"/>
    </source>
</evidence>
<evidence type="ECO:0000313" key="3">
    <source>
        <dbReference type="Proteomes" id="UP001214576"/>
    </source>
</evidence>
<gene>
    <name evidence="2" type="ORF">MG293_016650</name>
</gene>
<dbReference type="Proteomes" id="UP001214576">
    <property type="component" value="Unassembled WGS sequence"/>
</dbReference>
<keyword evidence="3" id="KW-1185">Reference proteome</keyword>